<gene>
    <name evidence="8" type="ORF">BCF38_104284</name>
    <name evidence="9" type="ORF">SAMN05421539_104284</name>
</gene>
<keyword evidence="2 5" id="KW-0812">Transmembrane</keyword>
<feature type="transmembrane region" description="Helical" evidence="5">
    <location>
        <begin position="74"/>
        <end position="92"/>
    </location>
</feature>
<keyword evidence="10" id="KW-1185">Reference proteome</keyword>
<dbReference type="PROSITE" id="PS50042">
    <property type="entry name" value="CNMP_BINDING_3"/>
    <property type="match status" value="1"/>
</dbReference>
<keyword evidence="4 5" id="KW-0472">Membrane</keyword>
<dbReference type="InterPro" id="IPR011547">
    <property type="entry name" value="SLC26A/SulP_dom"/>
</dbReference>
<evidence type="ECO:0000259" key="7">
    <source>
        <dbReference type="PROSITE" id="PS50801"/>
    </source>
</evidence>
<evidence type="ECO:0000313" key="8">
    <source>
        <dbReference type="EMBL" id="PWJ19348.1"/>
    </source>
</evidence>
<dbReference type="Gene3D" id="2.60.120.10">
    <property type="entry name" value="Jelly Rolls"/>
    <property type="match status" value="1"/>
</dbReference>
<dbReference type="SMART" id="SM00100">
    <property type="entry name" value="cNMP"/>
    <property type="match status" value="1"/>
</dbReference>
<name>A0A2Y9ANQ9_9RHOB</name>
<feature type="transmembrane region" description="Helical" evidence="5">
    <location>
        <begin position="200"/>
        <end position="223"/>
    </location>
</feature>
<evidence type="ECO:0000313" key="9">
    <source>
        <dbReference type="EMBL" id="SSA46010.1"/>
    </source>
</evidence>
<dbReference type="InterPro" id="IPR002645">
    <property type="entry name" value="STAS_dom"/>
</dbReference>
<feature type="transmembrane region" description="Helical" evidence="5">
    <location>
        <begin position="175"/>
        <end position="193"/>
    </location>
</feature>
<dbReference type="CDD" id="cd07042">
    <property type="entry name" value="STAS_SulP_like_sulfate_transporter"/>
    <property type="match status" value="1"/>
</dbReference>
<protein>
    <submittedName>
        <fullName evidence="8">SulP family sulfate permease</fullName>
    </submittedName>
    <submittedName>
        <fullName evidence="9">Sulfate permease, SulP family</fullName>
    </submittedName>
</protein>
<dbReference type="Pfam" id="PF01740">
    <property type="entry name" value="STAS"/>
    <property type="match status" value="1"/>
</dbReference>
<evidence type="ECO:0000256" key="2">
    <source>
        <dbReference type="ARBA" id="ARBA00022692"/>
    </source>
</evidence>
<feature type="transmembrane region" description="Helical" evidence="5">
    <location>
        <begin position="42"/>
        <end position="62"/>
    </location>
</feature>
<evidence type="ECO:0000313" key="10">
    <source>
        <dbReference type="Proteomes" id="UP000245839"/>
    </source>
</evidence>
<dbReference type="InterPro" id="IPR000595">
    <property type="entry name" value="cNMP-bd_dom"/>
</dbReference>
<dbReference type="Proteomes" id="UP000245839">
    <property type="component" value="Unassembled WGS sequence"/>
</dbReference>
<dbReference type="EMBL" id="UETC01000004">
    <property type="protein sequence ID" value="SSA46010.1"/>
    <property type="molecule type" value="Genomic_DNA"/>
</dbReference>
<feature type="transmembrane region" description="Helical" evidence="5">
    <location>
        <begin position="394"/>
        <end position="419"/>
    </location>
</feature>
<organism evidence="9 11">
    <name type="scientific">Jannaschia seohaensis</name>
    <dbReference type="NCBI Taxonomy" id="475081"/>
    <lineage>
        <taxon>Bacteria</taxon>
        <taxon>Pseudomonadati</taxon>
        <taxon>Pseudomonadota</taxon>
        <taxon>Alphaproteobacteria</taxon>
        <taxon>Rhodobacterales</taxon>
        <taxon>Roseobacteraceae</taxon>
        <taxon>Jannaschia</taxon>
    </lineage>
</organism>
<evidence type="ECO:0000256" key="3">
    <source>
        <dbReference type="ARBA" id="ARBA00022989"/>
    </source>
</evidence>
<comment type="subcellular location">
    <subcellularLocation>
        <location evidence="1">Membrane</location>
        <topology evidence="1">Multi-pass membrane protein</topology>
    </subcellularLocation>
</comment>
<dbReference type="PANTHER" id="PTHR43310:SF2">
    <property type="entry name" value="SLC26A_SULP TRANSPORTER DOMAIN-CONTAINING PROTEIN"/>
    <property type="match status" value="1"/>
</dbReference>
<keyword evidence="3 5" id="KW-1133">Transmembrane helix</keyword>
<dbReference type="EMBL" id="QGDJ01000004">
    <property type="protein sequence ID" value="PWJ19348.1"/>
    <property type="molecule type" value="Genomic_DNA"/>
</dbReference>
<evidence type="ECO:0000259" key="6">
    <source>
        <dbReference type="PROSITE" id="PS50042"/>
    </source>
</evidence>
<dbReference type="AlphaFoldDB" id="A0A2Y9ANQ9"/>
<dbReference type="InterPro" id="IPR018488">
    <property type="entry name" value="cNMP-bd_CS"/>
</dbReference>
<evidence type="ECO:0000256" key="4">
    <source>
        <dbReference type="ARBA" id="ARBA00023136"/>
    </source>
</evidence>
<dbReference type="PANTHER" id="PTHR43310">
    <property type="entry name" value="SULFATE TRANSPORTER YBAR-RELATED"/>
    <property type="match status" value="1"/>
</dbReference>
<dbReference type="Pfam" id="PF00916">
    <property type="entry name" value="Sulfate_transp"/>
    <property type="match status" value="1"/>
</dbReference>
<evidence type="ECO:0000256" key="1">
    <source>
        <dbReference type="ARBA" id="ARBA00004141"/>
    </source>
</evidence>
<feature type="transmembrane region" description="Helical" evidence="5">
    <location>
        <begin position="354"/>
        <end position="373"/>
    </location>
</feature>
<feature type="transmembrane region" description="Helical" evidence="5">
    <location>
        <begin position="297"/>
        <end position="317"/>
    </location>
</feature>
<dbReference type="Gene3D" id="3.30.750.24">
    <property type="entry name" value="STAS domain"/>
    <property type="match status" value="1"/>
</dbReference>
<proteinExistence type="predicted"/>
<dbReference type="GO" id="GO:0016020">
    <property type="term" value="C:membrane"/>
    <property type="evidence" value="ECO:0007669"/>
    <property type="project" value="UniProtKB-SubCell"/>
</dbReference>
<dbReference type="PROSITE" id="PS50801">
    <property type="entry name" value="STAS"/>
    <property type="match status" value="1"/>
</dbReference>
<feature type="transmembrane region" description="Helical" evidence="5">
    <location>
        <begin position="98"/>
        <end position="120"/>
    </location>
</feature>
<dbReference type="InterPro" id="IPR014710">
    <property type="entry name" value="RmlC-like_jellyroll"/>
</dbReference>
<feature type="domain" description="STAS" evidence="7">
    <location>
        <begin position="448"/>
        <end position="562"/>
    </location>
</feature>
<dbReference type="Pfam" id="PF00027">
    <property type="entry name" value="cNMP_binding"/>
    <property type="match status" value="1"/>
</dbReference>
<feature type="transmembrane region" description="Helical" evidence="5">
    <location>
        <begin position="7"/>
        <end position="30"/>
    </location>
</feature>
<feature type="transmembrane region" description="Helical" evidence="5">
    <location>
        <begin position="262"/>
        <end position="285"/>
    </location>
</feature>
<evidence type="ECO:0000313" key="11">
    <source>
        <dbReference type="Proteomes" id="UP000251571"/>
    </source>
</evidence>
<dbReference type="SUPFAM" id="SSF52091">
    <property type="entry name" value="SpoIIaa-like"/>
    <property type="match status" value="1"/>
</dbReference>
<evidence type="ECO:0000256" key="5">
    <source>
        <dbReference type="SAM" id="Phobius"/>
    </source>
</evidence>
<feature type="domain" description="Cyclic nucleotide-binding" evidence="6">
    <location>
        <begin position="605"/>
        <end position="682"/>
    </location>
</feature>
<dbReference type="PROSITE" id="PS00889">
    <property type="entry name" value="CNMP_BINDING_2"/>
    <property type="match status" value="1"/>
</dbReference>
<sequence length="718" mass="74807">MRAVKWLYALSCGLLVGATAVVYSISFFAIVFTGDLATHAEAWVGASLIAAGVMSIVGGLFFSWSGTIMHPQDVTAALLSIAAAHVAAGLAGAAQAEIVGTILSMIAVTTVAAGIAAFLLGRARLSYVVHAIPYPVVLGFLAATGFLLVLGAVGMAIERTTTVWTISEAVRADAIMQWMPWLAASAVIFLLSLRIRSPLLLPVSVGVTLAVFYTVVAAGPGLAQVQSSGVMLAPPDGAQGARLAVSLYGAANWSAITSELPVLMAVVGLTIVGGLLNLTGVRYATGQSLDLDRDLRAIGAANVAGGAAGGLVGYPVVSTSYLGWRVGLKGLGAPVAAAGTCGAVGLFGAELLALLPRGLFATIIGFLGLDLLVSSLKAAQQRLSRTDRLLFTGVVTMAVTVGVLEAMAVGFIAAIVLFARAASQVDVLHARHTLATRTSRTERPSADMRHLARSGQDIVIIELQGFLFFGACTRLRSIADQELVKAGRPPDGIVLDFSRVGGLDISAALAFAELRSQCATIGVDLVVAGARTAVKAMLGAVDAQGSDAITSYGTLDEALFAVEETLLSSTERLGRPRGGTTFLDDLADLHPGFDPLRFCEVTTAKAGTRILCGQDDARELFVLISGRARATLRNGSDRSHVVARFLPGTVIGEIALYNGTPRSAEVEAETDCRLLRIDRQSILWSNSGSGALSTDFHRLLAETLASRLQRYMTYVTEI</sequence>
<dbReference type="InterPro" id="IPR036513">
    <property type="entry name" value="STAS_dom_sf"/>
</dbReference>
<reference evidence="9 11" key="1">
    <citation type="submission" date="2016-10" db="EMBL/GenBank/DDBJ databases">
        <authorList>
            <person name="Cai Z."/>
        </authorList>
    </citation>
    <scope>NUCLEOTIDE SEQUENCE [LARGE SCALE GENOMIC DNA]</scope>
    <source>
        <strain evidence="9 11">DSM 25227</strain>
    </source>
</reference>
<accession>A0A2Y9ANQ9</accession>
<dbReference type="SUPFAM" id="SSF51206">
    <property type="entry name" value="cAMP-binding domain-like"/>
    <property type="match status" value="1"/>
</dbReference>
<reference evidence="8 10" key="2">
    <citation type="submission" date="2018-03" db="EMBL/GenBank/DDBJ databases">
        <title>Genomic Encyclopedia of Archaeal and Bacterial Type Strains, Phase II (KMG-II): from individual species to whole genera.</title>
        <authorList>
            <person name="Goeker M."/>
        </authorList>
    </citation>
    <scope>NUCLEOTIDE SEQUENCE [LARGE SCALE GENOMIC DNA]</scope>
    <source>
        <strain evidence="8 10">DSM 25227</strain>
    </source>
</reference>
<dbReference type="InterPro" id="IPR052706">
    <property type="entry name" value="Membrane-Transporter-like"/>
</dbReference>
<dbReference type="Proteomes" id="UP000251571">
    <property type="component" value="Unassembled WGS sequence"/>
</dbReference>
<dbReference type="CDD" id="cd00038">
    <property type="entry name" value="CAP_ED"/>
    <property type="match status" value="1"/>
</dbReference>
<dbReference type="InterPro" id="IPR018490">
    <property type="entry name" value="cNMP-bd_dom_sf"/>
</dbReference>
<feature type="transmembrane region" description="Helical" evidence="5">
    <location>
        <begin position="132"/>
        <end position="155"/>
    </location>
</feature>